<dbReference type="PANTHER" id="PTHR30399">
    <property type="entry name" value="UNCHARACTERIZED PROTEIN YGJP"/>
    <property type="match status" value="1"/>
</dbReference>
<dbReference type="Gene3D" id="3.30.2010.10">
    <property type="entry name" value="Metalloproteases ('zincins'), catalytic domain"/>
    <property type="match status" value="1"/>
</dbReference>
<gene>
    <name evidence="2" type="ORF">AB3G39_14785</name>
</gene>
<feature type="domain" description="YgjP-like metallopeptidase" evidence="1">
    <location>
        <begin position="22"/>
        <end position="228"/>
    </location>
</feature>
<organism evidence="2">
    <name type="scientific">Flavobacterium sp. WC2416</name>
    <dbReference type="NCBI Taxonomy" id="3234141"/>
    <lineage>
        <taxon>Bacteria</taxon>
        <taxon>Pseudomonadati</taxon>
        <taxon>Bacteroidota</taxon>
        <taxon>Flavobacteriia</taxon>
        <taxon>Flavobacteriales</taxon>
        <taxon>Flavobacteriaceae</taxon>
        <taxon>Flavobacterium</taxon>
    </lineage>
</organism>
<accession>A0AB39WCP6</accession>
<evidence type="ECO:0000313" key="2">
    <source>
        <dbReference type="EMBL" id="XDU98414.1"/>
    </source>
</evidence>
<reference evidence="2" key="1">
    <citation type="submission" date="2024-07" db="EMBL/GenBank/DDBJ databases">
        <authorList>
            <person name="Biller S.J."/>
        </authorList>
    </citation>
    <scope>NUCLEOTIDE SEQUENCE</scope>
    <source>
        <strain evidence="2">WC2416</strain>
    </source>
</reference>
<proteinExistence type="predicted"/>
<dbReference type="CDD" id="cd07344">
    <property type="entry name" value="M48_yhfN_like"/>
    <property type="match status" value="1"/>
</dbReference>
<dbReference type="AlphaFoldDB" id="A0AB39WCP6"/>
<dbReference type="EMBL" id="CP165626">
    <property type="protein sequence ID" value="XDU98414.1"/>
    <property type="molecule type" value="Genomic_DNA"/>
</dbReference>
<name>A0AB39WCP6_9FLAO</name>
<evidence type="ECO:0000259" key="1">
    <source>
        <dbReference type="Pfam" id="PF01863"/>
    </source>
</evidence>
<dbReference type="RefSeq" id="WP_369769452.1">
    <property type="nucleotide sequence ID" value="NZ_CP165626.1"/>
</dbReference>
<dbReference type="InterPro" id="IPR053136">
    <property type="entry name" value="UTP_pyrophosphatase-like"/>
</dbReference>
<dbReference type="InterPro" id="IPR002725">
    <property type="entry name" value="YgjP-like_metallopeptidase"/>
</dbReference>
<protein>
    <submittedName>
        <fullName evidence="2">M48 family metallopeptidase</fullName>
    </submittedName>
</protein>
<dbReference type="Pfam" id="PF01863">
    <property type="entry name" value="YgjP-like"/>
    <property type="match status" value="1"/>
</dbReference>
<dbReference type="PANTHER" id="PTHR30399:SF1">
    <property type="entry name" value="UTP PYROPHOSPHATASE"/>
    <property type="match status" value="1"/>
</dbReference>
<sequence>MECSIDFGSKKIKYTLLYTKRKTLGITVNPDMEIVVKAPENSAMELVETKVRKRAPWIIKQQNYFLTFHPKPNDKKYVSGESHYYLGKQYRIEVIEDKQNEVSYKGRYIQVKTKNKSNVKKLLNDWYRVKSKEKFEAIAAPLIEKFKKYNVEPTGLYIQDMKTRWGSCTPQGKIILNPELIKTPKGCIEYVIIHELCHLVHLSHNQKFFDLQAKECPLWERWKTKLEQFG</sequence>